<dbReference type="PANTHER" id="PTHR31793:SF27">
    <property type="entry name" value="NOVEL THIOESTERASE SUPERFAMILY DOMAIN AND SAPOSIN A-TYPE DOMAIN CONTAINING PROTEIN (0610012H03RIK)"/>
    <property type="match status" value="1"/>
</dbReference>
<dbReference type="OrthoDB" id="333038at2"/>
<comment type="similarity">
    <text evidence="1">Belongs to the 4-hydroxybenzoyl-CoA thioesterase family.</text>
</comment>
<dbReference type="EMBL" id="CP003345">
    <property type="protein sequence ID" value="AFM03303.1"/>
    <property type="molecule type" value="Genomic_DNA"/>
</dbReference>
<dbReference type="KEGG" id="fli:Fleli_0845"/>
<organism evidence="3 4">
    <name type="scientific">Bernardetia litoralis (strain ATCC 23117 / DSM 6794 / NBRC 15988 / NCIMB 1366 / Fx l1 / Sio-4)</name>
    <name type="common">Flexibacter litoralis</name>
    <dbReference type="NCBI Taxonomy" id="880071"/>
    <lineage>
        <taxon>Bacteria</taxon>
        <taxon>Pseudomonadati</taxon>
        <taxon>Bacteroidota</taxon>
        <taxon>Cytophagia</taxon>
        <taxon>Cytophagales</taxon>
        <taxon>Bernardetiaceae</taxon>
        <taxon>Bernardetia</taxon>
    </lineage>
</organism>
<dbReference type="PANTHER" id="PTHR31793">
    <property type="entry name" value="4-HYDROXYBENZOYL-COA THIOESTERASE FAMILY MEMBER"/>
    <property type="match status" value="1"/>
</dbReference>
<keyword evidence="2" id="KW-0378">Hydrolase</keyword>
<dbReference type="SUPFAM" id="SSF54637">
    <property type="entry name" value="Thioesterase/thiol ester dehydrase-isomerase"/>
    <property type="match status" value="1"/>
</dbReference>
<evidence type="ECO:0000256" key="1">
    <source>
        <dbReference type="ARBA" id="ARBA00005953"/>
    </source>
</evidence>
<accession>I4AH68</accession>
<keyword evidence="4" id="KW-1185">Reference proteome</keyword>
<gene>
    <name evidence="3" type="ordered locus">Fleli_0845</name>
</gene>
<sequence length="153" mass="17554">MNRVKVDLPDQFLFKTEIPVRITDLNYGGHVGNDAMLSLVHEARVQFFMSEGFKSELDIMGFGVIMADVAMQFKGEGFYGNIFEVYVTVGGLSSSGFDLYYKFIDQESRREILKVKTGMVLFDYKSRKIAALPEELKKRWQLPHPESRLISNK</sequence>
<reference evidence="4" key="1">
    <citation type="submission" date="2012-06" db="EMBL/GenBank/DDBJ databases">
        <title>The complete genome of Flexibacter litoralis DSM 6794.</title>
        <authorList>
            <person name="Lucas S."/>
            <person name="Copeland A."/>
            <person name="Lapidus A."/>
            <person name="Glavina del Rio T."/>
            <person name="Dalin E."/>
            <person name="Tice H."/>
            <person name="Bruce D."/>
            <person name="Goodwin L."/>
            <person name="Pitluck S."/>
            <person name="Peters L."/>
            <person name="Ovchinnikova G."/>
            <person name="Lu M."/>
            <person name="Kyrpides N."/>
            <person name="Mavromatis K."/>
            <person name="Ivanova N."/>
            <person name="Brettin T."/>
            <person name="Detter J.C."/>
            <person name="Han C."/>
            <person name="Larimer F."/>
            <person name="Land M."/>
            <person name="Hauser L."/>
            <person name="Markowitz V."/>
            <person name="Cheng J.-F."/>
            <person name="Hugenholtz P."/>
            <person name="Woyke T."/>
            <person name="Wu D."/>
            <person name="Spring S."/>
            <person name="Lang E."/>
            <person name="Kopitz M."/>
            <person name="Brambilla E."/>
            <person name="Klenk H.-P."/>
            <person name="Eisen J.A."/>
        </authorList>
    </citation>
    <scope>NUCLEOTIDE SEQUENCE [LARGE SCALE GENOMIC DNA]</scope>
    <source>
        <strain evidence="4">ATCC 23117 / DSM 6794 / NBRC 15988 / NCIMB 1366 / Sio-4</strain>
    </source>
</reference>
<dbReference type="InterPro" id="IPR029069">
    <property type="entry name" value="HotDog_dom_sf"/>
</dbReference>
<dbReference type="AlphaFoldDB" id="I4AH68"/>
<dbReference type="GO" id="GO:0047617">
    <property type="term" value="F:fatty acyl-CoA hydrolase activity"/>
    <property type="evidence" value="ECO:0007669"/>
    <property type="project" value="TreeGrafter"/>
</dbReference>
<dbReference type="RefSeq" id="WP_014796761.1">
    <property type="nucleotide sequence ID" value="NC_018018.1"/>
</dbReference>
<evidence type="ECO:0000256" key="2">
    <source>
        <dbReference type="ARBA" id="ARBA00022801"/>
    </source>
</evidence>
<dbReference type="Pfam" id="PF13279">
    <property type="entry name" value="4HBT_2"/>
    <property type="match status" value="1"/>
</dbReference>
<dbReference type="eggNOG" id="COG0824">
    <property type="taxonomic scope" value="Bacteria"/>
</dbReference>
<evidence type="ECO:0000313" key="3">
    <source>
        <dbReference type="EMBL" id="AFM03303.1"/>
    </source>
</evidence>
<dbReference type="InterPro" id="IPR050563">
    <property type="entry name" value="4-hydroxybenzoyl-CoA_TE"/>
</dbReference>
<dbReference type="HOGENOM" id="CLU_101141_8_0_10"/>
<dbReference type="Proteomes" id="UP000006054">
    <property type="component" value="Chromosome"/>
</dbReference>
<dbReference type="STRING" id="880071.Fleli_0845"/>
<evidence type="ECO:0000313" key="4">
    <source>
        <dbReference type="Proteomes" id="UP000006054"/>
    </source>
</evidence>
<dbReference type="CDD" id="cd00586">
    <property type="entry name" value="4HBT"/>
    <property type="match status" value="1"/>
</dbReference>
<dbReference type="Gene3D" id="3.10.129.10">
    <property type="entry name" value="Hotdog Thioesterase"/>
    <property type="match status" value="1"/>
</dbReference>
<proteinExistence type="inferred from homology"/>
<name>I4AH68_BERLS</name>
<protein>
    <submittedName>
        <fullName evidence="3">Putative thioesterase</fullName>
    </submittedName>
</protein>